<accession>A0A8J4XFT4</accession>
<evidence type="ECO:0000313" key="2">
    <source>
        <dbReference type="Proteomes" id="UP000727407"/>
    </source>
</evidence>
<keyword evidence="2" id="KW-1185">Reference proteome</keyword>
<name>A0A8J4XFT4_CLAMG</name>
<reference evidence="1" key="1">
    <citation type="submission" date="2020-07" db="EMBL/GenBank/DDBJ databases">
        <title>Clarias magur genome sequencing, assembly and annotation.</title>
        <authorList>
            <person name="Kushwaha B."/>
            <person name="Kumar R."/>
            <person name="Das P."/>
            <person name="Joshi C.G."/>
            <person name="Kumar D."/>
            <person name="Nagpure N.S."/>
            <person name="Pandey M."/>
            <person name="Agarwal S."/>
            <person name="Srivastava S."/>
            <person name="Singh M."/>
            <person name="Sahoo L."/>
            <person name="Jayasankar P."/>
            <person name="Meher P.K."/>
            <person name="Koringa P.G."/>
            <person name="Iquebal M.A."/>
            <person name="Das S.P."/>
            <person name="Bit A."/>
            <person name="Patnaik S."/>
            <person name="Patel N."/>
            <person name="Shah T.M."/>
            <person name="Hinsu A."/>
            <person name="Jena J.K."/>
        </authorList>
    </citation>
    <scope>NUCLEOTIDE SEQUENCE</scope>
    <source>
        <strain evidence="1">CIFAMagur01</strain>
        <tissue evidence="1">Testis</tissue>
    </source>
</reference>
<dbReference type="AlphaFoldDB" id="A0A8J4XFT4"/>
<organism evidence="1 2">
    <name type="scientific">Clarias magur</name>
    <name type="common">Asian catfish</name>
    <name type="synonym">Macropteronotus magur</name>
    <dbReference type="NCBI Taxonomy" id="1594786"/>
    <lineage>
        <taxon>Eukaryota</taxon>
        <taxon>Metazoa</taxon>
        <taxon>Chordata</taxon>
        <taxon>Craniata</taxon>
        <taxon>Vertebrata</taxon>
        <taxon>Euteleostomi</taxon>
        <taxon>Actinopterygii</taxon>
        <taxon>Neopterygii</taxon>
        <taxon>Teleostei</taxon>
        <taxon>Ostariophysi</taxon>
        <taxon>Siluriformes</taxon>
        <taxon>Clariidae</taxon>
        <taxon>Clarias</taxon>
    </lineage>
</organism>
<evidence type="ECO:0000313" key="1">
    <source>
        <dbReference type="EMBL" id="KAF5905745.1"/>
    </source>
</evidence>
<comment type="caution">
    <text evidence="1">The sequence shown here is derived from an EMBL/GenBank/DDBJ whole genome shotgun (WGS) entry which is preliminary data.</text>
</comment>
<dbReference type="EMBL" id="QNUK01000040">
    <property type="protein sequence ID" value="KAF5905745.1"/>
    <property type="molecule type" value="Genomic_DNA"/>
</dbReference>
<dbReference type="Proteomes" id="UP000727407">
    <property type="component" value="Unassembled WGS sequence"/>
</dbReference>
<protein>
    <submittedName>
        <fullName evidence="1">Ran GTPase-activating protein 2</fullName>
    </submittedName>
</protein>
<gene>
    <name evidence="1" type="primary">ran-2</name>
    <name evidence="1" type="ORF">DAT39_004520</name>
</gene>
<sequence length="152" mass="16680">MGDNFDKFLSRVNPVVKNANTMMWVSRKLVTQLLVSQTSQQGRPHPHTDTLLGSELQGLYHTCLYTCPLPVPLSTSFPIPPSHTLPTGLRANQHGVWEAKEDLGEGLAIGGKEGATEMRECSAVQLSGTGENRAREFTQNTAGLWSKLYTDL</sequence>
<proteinExistence type="predicted"/>